<organism evidence="1 2">
    <name type="scientific">Portunus trituberculatus</name>
    <name type="common">Swimming crab</name>
    <name type="synonym">Neptunus trituberculatus</name>
    <dbReference type="NCBI Taxonomy" id="210409"/>
    <lineage>
        <taxon>Eukaryota</taxon>
        <taxon>Metazoa</taxon>
        <taxon>Ecdysozoa</taxon>
        <taxon>Arthropoda</taxon>
        <taxon>Crustacea</taxon>
        <taxon>Multicrustacea</taxon>
        <taxon>Malacostraca</taxon>
        <taxon>Eumalacostraca</taxon>
        <taxon>Eucarida</taxon>
        <taxon>Decapoda</taxon>
        <taxon>Pleocyemata</taxon>
        <taxon>Brachyura</taxon>
        <taxon>Eubrachyura</taxon>
        <taxon>Portunoidea</taxon>
        <taxon>Portunidae</taxon>
        <taxon>Portuninae</taxon>
        <taxon>Portunus</taxon>
    </lineage>
</organism>
<accession>A0A5B7GLJ7</accession>
<name>A0A5B7GLJ7_PORTR</name>
<gene>
    <name evidence="1" type="ORF">E2C01_052291</name>
</gene>
<evidence type="ECO:0000313" key="2">
    <source>
        <dbReference type="Proteomes" id="UP000324222"/>
    </source>
</evidence>
<evidence type="ECO:0000313" key="1">
    <source>
        <dbReference type="EMBL" id="MPC58295.1"/>
    </source>
</evidence>
<protein>
    <submittedName>
        <fullName evidence="1">Uncharacterized protein</fullName>
    </submittedName>
</protein>
<comment type="caution">
    <text evidence="1">The sequence shown here is derived from an EMBL/GenBank/DDBJ whole genome shotgun (WGS) entry which is preliminary data.</text>
</comment>
<reference evidence="1 2" key="1">
    <citation type="submission" date="2019-05" db="EMBL/GenBank/DDBJ databases">
        <title>Another draft genome of Portunus trituberculatus and its Hox gene families provides insights of decapod evolution.</title>
        <authorList>
            <person name="Jeong J.-H."/>
            <person name="Song I."/>
            <person name="Kim S."/>
            <person name="Choi T."/>
            <person name="Kim D."/>
            <person name="Ryu S."/>
            <person name="Kim W."/>
        </authorList>
    </citation>
    <scope>NUCLEOTIDE SEQUENCE [LARGE SCALE GENOMIC DNA]</scope>
    <source>
        <tissue evidence="1">Muscle</tissue>
    </source>
</reference>
<dbReference type="AlphaFoldDB" id="A0A5B7GLJ7"/>
<proteinExistence type="predicted"/>
<keyword evidence="2" id="KW-1185">Reference proteome</keyword>
<dbReference type="EMBL" id="VSRR010015542">
    <property type="protein sequence ID" value="MPC58295.1"/>
    <property type="molecule type" value="Genomic_DNA"/>
</dbReference>
<dbReference type="Proteomes" id="UP000324222">
    <property type="component" value="Unassembled WGS sequence"/>
</dbReference>
<sequence>MAGGEGGPGRWAGETAWAWWRWAAGAWREEERVR</sequence>